<dbReference type="InterPro" id="IPR016035">
    <property type="entry name" value="Acyl_Trfase/lysoPLipase"/>
</dbReference>
<evidence type="ECO:0000259" key="10">
    <source>
        <dbReference type="PROSITE" id="PS50075"/>
    </source>
</evidence>
<dbReference type="SUPFAM" id="SSF51735">
    <property type="entry name" value="NAD(P)-binding Rossmann-fold domains"/>
    <property type="match status" value="3"/>
</dbReference>
<keyword evidence="1" id="KW-0596">Phosphopantetheine</keyword>
<proteinExistence type="predicted"/>
<evidence type="ECO:0000256" key="5">
    <source>
        <dbReference type="ARBA" id="ARBA00023002"/>
    </source>
</evidence>
<dbReference type="Pfam" id="PF23114">
    <property type="entry name" value="NAD-bd_HRPKS_sdrA"/>
    <property type="match status" value="1"/>
</dbReference>
<keyword evidence="7" id="KW-0012">Acyltransferase</keyword>
<dbReference type="InterPro" id="IPR020807">
    <property type="entry name" value="PKS_DH"/>
</dbReference>
<keyword evidence="6" id="KW-0511">Multifunctional enzyme</keyword>
<dbReference type="Gene3D" id="1.10.1200.10">
    <property type="entry name" value="ACP-like"/>
    <property type="match status" value="1"/>
</dbReference>
<dbReference type="InterPro" id="IPR001227">
    <property type="entry name" value="Ac_transferase_dom_sf"/>
</dbReference>
<feature type="region of interest" description="Disordered" evidence="9">
    <location>
        <begin position="1946"/>
        <end position="1966"/>
    </location>
</feature>
<dbReference type="InterPro" id="IPR016039">
    <property type="entry name" value="Thiolase-like"/>
</dbReference>
<dbReference type="SUPFAM" id="SSF52151">
    <property type="entry name" value="FabD/lysophospholipase-like"/>
    <property type="match status" value="1"/>
</dbReference>
<dbReference type="InterPro" id="IPR014043">
    <property type="entry name" value="Acyl_transferase_dom"/>
</dbReference>
<dbReference type="SUPFAM" id="SSF47336">
    <property type="entry name" value="ACP-like"/>
    <property type="match status" value="1"/>
</dbReference>
<feature type="active site" description="Proton acceptor; for dehydratase activity" evidence="8">
    <location>
        <position position="642"/>
    </location>
</feature>
<dbReference type="InterPro" id="IPR011032">
    <property type="entry name" value="GroES-like_sf"/>
</dbReference>
<dbReference type="Gene3D" id="3.40.47.10">
    <property type="match status" value="1"/>
</dbReference>
<keyword evidence="2" id="KW-0597">Phosphoprotein</keyword>
<evidence type="ECO:0008006" key="15">
    <source>
        <dbReference type="Google" id="ProtNLM"/>
    </source>
</evidence>
<feature type="region of interest" description="C-terminal hotdog fold" evidence="8">
    <location>
        <begin position="756"/>
        <end position="912"/>
    </location>
</feature>
<dbReference type="InterPro" id="IPR013968">
    <property type="entry name" value="PKS_KR"/>
</dbReference>
<dbReference type="Pfam" id="PF14765">
    <property type="entry name" value="PS-DH"/>
    <property type="match status" value="1"/>
</dbReference>
<dbReference type="SMART" id="SM00827">
    <property type="entry name" value="PKS_AT"/>
    <property type="match status" value="1"/>
</dbReference>
<dbReference type="InterPro" id="IPR009081">
    <property type="entry name" value="PP-bd_ACP"/>
</dbReference>
<dbReference type="SUPFAM" id="SSF55048">
    <property type="entry name" value="Probable ACP-binding domain of malonyl-CoA ACP transacylase"/>
    <property type="match status" value="1"/>
</dbReference>
<dbReference type="InterPro" id="IPR050091">
    <property type="entry name" value="PKS_NRPS_Biosynth_Enz"/>
</dbReference>
<dbReference type="OrthoDB" id="329835at2759"/>
<dbReference type="SMART" id="SM00829">
    <property type="entry name" value="PKS_ER"/>
    <property type="match status" value="1"/>
</dbReference>
<comment type="caution">
    <text evidence="13">The sequence shown here is derived from an EMBL/GenBank/DDBJ whole genome shotgun (WGS) entry which is preliminary data.</text>
</comment>
<dbReference type="CDD" id="cd05195">
    <property type="entry name" value="enoyl_red"/>
    <property type="match status" value="1"/>
</dbReference>
<dbReference type="GO" id="GO:0044550">
    <property type="term" value="P:secondary metabolite biosynthetic process"/>
    <property type="evidence" value="ECO:0007669"/>
    <property type="project" value="UniProtKB-ARBA"/>
</dbReference>
<dbReference type="PROSITE" id="PS50075">
    <property type="entry name" value="CARRIER"/>
    <property type="match status" value="1"/>
</dbReference>
<dbReference type="InterPro" id="IPR049551">
    <property type="entry name" value="PKS_DH_C"/>
</dbReference>
<dbReference type="PANTHER" id="PTHR43775">
    <property type="entry name" value="FATTY ACID SYNTHASE"/>
    <property type="match status" value="1"/>
</dbReference>
<evidence type="ECO:0000313" key="14">
    <source>
        <dbReference type="Proteomes" id="UP000578531"/>
    </source>
</evidence>
<dbReference type="InterPro" id="IPR042104">
    <property type="entry name" value="PKS_dehydratase_sf"/>
</dbReference>
<feature type="active site" description="Proton donor; for dehydratase activity" evidence="8">
    <location>
        <position position="824"/>
    </location>
</feature>
<dbReference type="PROSITE" id="PS52004">
    <property type="entry name" value="KS3_2"/>
    <property type="match status" value="1"/>
</dbReference>
<dbReference type="GO" id="GO:0016491">
    <property type="term" value="F:oxidoreductase activity"/>
    <property type="evidence" value="ECO:0007669"/>
    <property type="project" value="UniProtKB-KW"/>
</dbReference>
<evidence type="ECO:0000313" key="13">
    <source>
        <dbReference type="EMBL" id="KAF6232468.1"/>
    </source>
</evidence>
<dbReference type="GO" id="GO:0006633">
    <property type="term" value="P:fatty acid biosynthetic process"/>
    <property type="evidence" value="ECO:0007669"/>
    <property type="project" value="TreeGrafter"/>
</dbReference>
<feature type="domain" description="Carrier" evidence="10">
    <location>
        <begin position="1984"/>
        <end position="2062"/>
    </location>
</feature>
<dbReference type="Pfam" id="PF16197">
    <property type="entry name" value="KAsynt_C_assoc"/>
    <property type="match status" value="1"/>
</dbReference>
<feature type="domain" description="PKS/mFAS DH" evidence="12">
    <location>
        <begin position="610"/>
        <end position="912"/>
    </location>
</feature>
<dbReference type="SMART" id="SM00825">
    <property type="entry name" value="PKS_KS"/>
    <property type="match status" value="1"/>
</dbReference>
<dbReference type="SUPFAM" id="SSF53901">
    <property type="entry name" value="Thiolase-like"/>
    <property type="match status" value="1"/>
</dbReference>
<dbReference type="Gene3D" id="3.40.50.720">
    <property type="entry name" value="NAD(P)-binding Rossmann-like Domain"/>
    <property type="match status" value="2"/>
</dbReference>
<evidence type="ECO:0000256" key="9">
    <source>
        <dbReference type="SAM" id="MobiDB-lite"/>
    </source>
</evidence>
<dbReference type="EMBL" id="JACCJC010000048">
    <property type="protein sequence ID" value="KAF6232468.1"/>
    <property type="molecule type" value="Genomic_DNA"/>
</dbReference>
<dbReference type="CDD" id="cd00833">
    <property type="entry name" value="PKS"/>
    <property type="match status" value="1"/>
</dbReference>
<keyword evidence="5" id="KW-0560">Oxidoreductase</keyword>
<dbReference type="InterPro" id="IPR049900">
    <property type="entry name" value="PKS_mFAS_DH"/>
</dbReference>
<evidence type="ECO:0000259" key="11">
    <source>
        <dbReference type="PROSITE" id="PS52004"/>
    </source>
</evidence>
<evidence type="ECO:0000256" key="7">
    <source>
        <dbReference type="ARBA" id="ARBA00023315"/>
    </source>
</evidence>
<dbReference type="Pfam" id="PF02801">
    <property type="entry name" value="Ketoacyl-synt_C"/>
    <property type="match status" value="1"/>
</dbReference>
<dbReference type="Pfam" id="PF21089">
    <property type="entry name" value="PKS_DH_N"/>
    <property type="match status" value="1"/>
</dbReference>
<dbReference type="InterPro" id="IPR020841">
    <property type="entry name" value="PKS_Beta-ketoAc_synthase_dom"/>
</dbReference>
<dbReference type="Gene3D" id="3.90.180.10">
    <property type="entry name" value="Medium-chain alcohol dehydrogenases, catalytic domain"/>
    <property type="match status" value="1"/>
</dbReference>
<dbReference type="InterPro" id="IPR056501">
    <property type="entry name" value="NAD-bd_HRPKS_sdrA"/>
</dbReference>
<dbReference type="GO" id="GO:0004312">
    <property type="term" value="F:fatty acid synthase activity"/>
    <property type="evidence" value="ECO:0007669"/>
    <property type="project" value="TreeGrafter"/>
</dbReference>
<dbReference type="InterPro" id="IPR049552">
    <property type="entry name" value="PKS_DH_N"/>
</dbReference>
<dbReference type="SMART" id="SM00826">
    <property type="entry name" value="PKS_DH"/>
    <property type="match status" value="1"/>
</dbReference>
<reference evidence="13 14" key="1">
    <citation type="journal article" date="2020" name="Genomics">
        <title>Complete, high-quality genomes from long-read metagenomic sequencing of two wolf lichen thalli reveals enigmatic genome architecture.</title>
        <authorList>
            <person name="McKenzie S.K."/>
            <person name="Walston R.F."/>
            <person name="Allen J.L."/>
        </authorList>
    </citation>
    <scope>NUCLEOTIDE SEQUENCE [LARGE SCALE GENOMIC DNA]</scope>
    <source>
        <strain evidence="13">WasteWater2</strain>
    </source>
</reference>
<dbReference type="InterPro" id="IPR036291">
    <property type="entry name" value="NAD(P)-bd_dom_sf"/>
</dbReference>
<dbReference type="InterPro" id="IPR016036">
    <property type="entry name" value="Malonyl_transacylase_ACP-bd"/>
</dbReference>
<dbReference type="InterPro" id="IPR057326">
    <property type="entry name" value="KR_dom"/>
</dbReference>
<dbReference type="Gene3D" id="3.40.366.10">
    <property type="entry name" value="Malonyl-Coenzyme A Acyl Carrier Protein, domain 2"/>
    <property type="match status" value="1"/>
</dbReference>
<keyword evidence="4" id="KW-0521">NADP</keyword>
<evidence type="ECO:0000256" key="4">
    <source>
        <dbReference type="ARBA" id="ARBA00022857"/>
    </source>
</evidence>
<evidence type="ECO:0000256" key="6">
    <source>
        <dbReference type="ARBA" id="ARBA00023268"/>
    </source>
</evidence>
<evidence type="ECO:0000256" key="3">
    <source>
        <dbReference type="ARBA" id="ARBA00022679"/>
    </source>
</evidence>
<evidence type="ECO:0000256" key="8">
    <source>
        <dbReference type="PROSITE-ProRule" id="PRU01363"/>
    </source>
</evidence>
<feature type="domain" description="Ketosynthase family 3 (KS3)" evidence="11">
    <location>
        <begin position="1"/>
        <end position="156"/>
    </location>
</feature>
<dbReference type="Pfam" id="PF08659">
    <property type="entry name" value="KR"/>
    <property type="match status" value="1"/>
</dbReference>
<evidence type="ECO:0000256" key="2">
    <source>
        <dbReference type="ARBA" id="ARBA00022553"/>
    </source>
</evidence>
<gene>
    <name evidence="13" type="ORF">HO173_009348</name>
</gene>
<dbReference type="InterPro" id="IPR020843">
    <property type="entry name" value="ER"/>
</dbReference>
<keyword evidence="14" id="KW-1185">Reference proteome</keyword>
<dbReference type="InterPro" id="IPR013149">
    <property type="entry name" value="ADH-like_C"/>
</dbReference>
<name>A0A8H6FPR2_9LECA</name>
<dbReference type="InterPro" id="IPR014031">
    <property type="entry name" value="Ketoacyl_synth_C"/>
</dbReference>
<protein>
    <recommendedName>
        <fullName evidence="15">Carrier domain-containing protein</fullName>
    </recommendedName>
</protein>
<evidence type="ECO:0000256" key="1">
    <source>
        <dbReference type="ARBA" id="ARBA00022450"/>
    </source>
</evidence>
<dbReference type="PANTHER" id="PTHR43775:SF50">
    <property type="entry name" value="HIGHLY REDUCING POLYKETIDE SYNTHASE SRDA"/>
    <property type="match status" value="1"/>
</dbReference>
<dbReference type="SUPFAM" id="SSF50129">
    <property type="entry name" value="GroES-like"/>
    <property type="match status" value="1"/>
</dbReference>
<dbReference type="SMART" id="SM00822">
    <property type="entry name" value="PKS_KR"/>
    <property type="match status" value="1"/>
</dbReference>
<dbReference type="GeneID" id="59290999"/>
<dbReference type="Pfam" id="PF00550">
    <property type="entry name" value="PP-binding"/>
    <property type="match status" value="1"/>
</dbReference>
<evidence type="ECO:0000259" key="12">
    <source>
        <dbReference type="PROSITE" id="PS52019"/>
    </source>
</evidence>
<sequence length="2069" mass="226089">MGSSNGATPGITLPSVSGQAAVIRKAYAAAGLPTDDTLYAHGTGTPRGDPIEVEALSCVLQHKSGRATMIGSVKTNLGHSEAVSGILSVIKVALALENRLIPSTIGIRHLNPELKLEERNIEVVTTSTEWPEEITPRASVNSFGYGGANAHAIIESASLHVPEAYRSTPHTADNSNTYLLPFSARTLKSLQENVKAVASSGLTNLNITDLTYTLGSRRSRFPTRGYMLVNPSSLFNSSDHDLQILRPSTDASPRSLAFIFNGQGTQYPEMDAILEQTSTSQLHRASHSQTVCTAIQVALVTLMKEFGIRPKSVIGHSSGEIAAAFASGYLTAEEAIMIAYYRGLTASELDSKGTMLAVGLDHQSAEQLISSLDIQDNVCIACINSPKSTTISGNVSTVEQLFLVLQDQGIFARRLETDDKAYHSPAMRVIGHRYEALLSELNLGKDADLCANGTVKMFSCVLQKVVGKSEVISPQYWRKNLESPVLFSDTLEELLLSDEHHLIEVGPHPALRQPVRDVQDKAETSAIYFSTLSRYKNDEQSMLKLVGDLYLHGHEPIFENVNEVDSDFCQSPSRPRVLPNLPHYSWDYGPIMWKESRVSSEYRQRAFGPHELLGSRVPGGSKTTASWRNLLRMNEAPWLQDHRLGGTTVFPAAGYLAMAIEALLQECQASHYSSILFKQVHLKSLLVLPHEKEGVEIFTSIKPNNPSSITSSNSWWDFEIASYAANVSTLHVNGSIRISTDDSPMKPKTKFSEDSFEEQASRTWYDKLNREGLCFGPAFRSLSQIFTDRSKKMSCAVAKTILFQKNDKPFGQRSSYIVHPVNIDAMLQAGIIASASGTVGELRSKIPVLIDCLKISAAIRLDASNDFSIRGSSESVGFGTAILSADFESRTGQHLMQMSGVRVVAYVDSLLNKGTVAERHPALRILWKPDISTFESTCVPELTKCIRSFASQLPVDVGSPEAPRIAAAIDLLVHKNPRMRILELSSTASSRLAGLLNIIGIGPPQKRFESYVKCTLDPTGGLSSHEVAGNLAADERVIDFTPCKLESIYDIVIVTSDTADTFDMYLDHLSSNISVNTIFVFTTGFSFDPSLFEQPLDILHTDFEDSDVNISIARPSQRSHTLFESSKHNYIMIVANRDNPLNHLIAATLSEALGFDVQQLSLNEGPLGTVAPGSIVITTLELEEPLLADMTDHQMQMVKRMIENASILLWVTGGALFKAQRPLFALVLGLARTVMLERPALKMPVLDLDNTTLDLAISAQNVVLVLRQAMHSPSPESEYRQQDGVLHISRLTPDRLVNQQFRQTKNAELASKSLESAGNCQLNIRDVGQIDTLHFKQQPAAASELPEGNLEVQVKAIGLNAKGYYAVSSRTDTKNSTFALEFSGIVTRTASNNSKFMPGDRIVVMAPSQFAAYEWVPEFACCKLQPHEEFTTLSTVPLVFSTALYALEDRVSLQSGETILIHSAAGGLGMAAVQIAQLKGAEIFATVGTDEKKRFLVEKFNIPEDHIFNSRNSSFRSGILAATENRGVDVVLNSLTGDAFQDSLQLCAEFGRFVEVGKMPSSEYGSLDKQIFSRGVTITAFDLTSLYWSKSKAKRQIWADLLIRTLRLLRIGDIEAIKPLKIFSASEVVQAFRYFALGTRLGKVAISFEDLQTQIQVLPIKSHSTFSNEKAYILVGCLGGLGRSMSRWMLERGMRNFVYLGRSGTDRPSAKNLVQDLEAAGANVIVVRGDVTIFGDVDKTIAATRRVIGGVVHAAMGIHVSLFTNMPISTWHQGINQKVQGALNLHNALRGRDSGLEFFLMLSSITGSIGTAAESNYCAANAFLDSFAGHRRSHGLPATSLGLGMISEIGFLHENPDIEAALLRKGVHPFTEDELIQIIDIALTPPPEELVSDFDQGLAGNHYGQAHLLTGLELYGFQTIRDKGFKRGTQVLEDPRCAIIAGEFANSSDSDHGEGAESQTDNGLPQSVAAGITSCEENAVPNETLLTAILAIVTERLATLLLVPPAQLQQHMHLADFGVESMLAAEFRGDMVRTFGVDVSFAMLLDRRTNIDMVVDMVAVDLLARKVKS</sequence>
<dbReference type="Gene3D" id="3.10.129.110">
    <property type="entry name" value="Polyketide synthase dehydratase"/>
    <property type="match status" value="1"/>
</dbReference>
<dbReference type="Pfam" id="PF00698">
    <property type="entry name" value="Acyl_transf_1"/>
    <property type="match status" value="1"/>
</dbReference>
<dbReference type="Pfam" id="PF00107">
    <property type="entry name" value="ADH_zinc_N"/>
    <property type="match status" value="1"/>
</dbReference>
<accession>A0A8H6FPR2</accession>
<dbReference type="CDD" id="cd05274">
    <property type="entry name" value="KR_FAS_SDR_x"/>
    <property type="match status" value="1"/>
</dbReference>
<dbReference type="PROSITE" id="PS52019">
    <property type="entry name" value="PKS_MFAS_DH"/>
    <property type="match status" value="1"/>
</dbReference>
<dbReference type="RefSeq" id="XP_037161895.1">
    <property type="nucleotide sequence ID" value="XM_037311238.1"/>
</dbReference>
<dbReference type="InterPro" id="IPR032821">
    <property type="entry name" value="PKS_assoc"/>
</dbReference>
<dbReference type="Proteomes" id="UP000578531">
    <property type="component" value="Unassembled WGS sequence"/>
</dbReference>
<feature type="region of interest" description="N-terminal hotdog fold" evidence="8">
    <location>
        <begin position="610"/>
        <end position="743"/>
    </location>
</feature>
<dbReference type="InterPro" id="IPR036736">
    <property type="entry name" value="ACP-like_sf"/>
</dbReference>
<keyword evidence="3" id="KW-0808">Transferase</keyword>
<organism evidence="13 14">
    <name type="scientific">Letharia columbiana</name>
    <dbReference type="NCBI Taxonomy" id="112416"/>
    <lineage>
        <taxon>Eukaryota</taxon>
        <taxon>Fungi</taxon>
        <taxon>Dikarya</taxon>
        <taxon>Ascomycota</taxon>
        <taxon>Pezizomycotina</taxon>
        <taxon>Lecanoromycetes</taxon>
        <taxon>OSLEUM clade</taxon>
        <taxon>Lecanoromycetidae</taxon>
        <taxon>Lecanorales</taxon>
        <taxon>Lecanorineae</taxon>
        <taxon>Parmeliaceae</taxon>
        <taxon>Letharia</taxon>
    </lineage>
</organism>